<dbReference type="SUPFAM" id="SSF141868">
    <property type="entry name" value="EAL domain-like"/>
    <property type="match status" value="1"/>
</dbReference>
<dbReference type="Pfam" id="PF00990">
    <property type="entry name" value="GGDEF"/>
    <property type="match status" value="1"/>
</dbReference>
<evidence type="ECO:0000256" key="2">
    <source>
        <dbReference type="SAM" id="Coils"/>
    </source>
</evidence>
<evidence type="ECO:0000313" key="5">
    <source>
        <dbReference type="Proteomes" id="UP000030341"/>
    </source>
</evidence>
<dbReference type="eggNOG" id="COG5001">
    <property type="taxonomic scope" value="Bacteria"/>
</dbReference>
<feature type="domain" description="GGDEF" evidence="3">
    <location>
        <begin position="457"/>
        <end position="590"/>
    </location>
</feature>
<dbReference type="PANTHER" id="PTHR46663:SF2">
    <property type="entry name" value="GGDEF DOMAIN-CONTAINING PROTEIN"/>
    <property type="match status" value="1"/>
</dbReference>
<dbReference type="InterPro" id="IPR043128">
    <property type="entry name" value="Rev_trsase/Diguanyl_cyclase"/>
</dbReference>
<evidence type="ECO:0000259" key="3">
    <source>
        <dbReference type="PROSITE" id="PS50887"/>
    </source>
</evidence>
<dbReference type="InterPro" id="IPR035919">
    <property type="entry name" value="EAL_sf"/>
</dbReference>
<dbReference type="KEGG" id="pseo:OM33_01680"/>
<dbReference type="SMART" id="SM00052">
    <property type="entry name" value="EAL"/>
    <property type="match status" value="1"/>
</dbReference>
<feature type="coiled-coil region" evidence="2">
    <location>
        <begin position="387"/>
        <end position="421"/>
    </location>
</feature>
<reference evidence="4 5" key="1">
    <citation type="submission" date="2014-11" db="EMBL/GenBank/DDBJ databases">
        <title>Complete Genome Sequence of Pseudoalteromonas sp. Strain OCN003 Isolated from Kaneohe Bay, Oahu, Hawaii.</title>
        <authorList>
            <person name="Beurmann S."/>
            <person name="Videau P."/>
            <person name="Ushijima B."/>
            <person name="Smith A.M."/>
            <person name="Aeby G.S."/>
            <person name="Callahan S.M."/>
            <person name="Belcaid M."/>
        </authorList>
    </citation>
    <scope>NUCLEOTIDE SEQUENCE [LARGE SCALE GENOMIC DNA]</scope>
    <source>
        <strain evidence="4 5">OCN003</strain>
    </source>
</reference>
<keyword evidence="5" id="KW-1185">Reference proteome</keyword>
<dbReference type="Gene3D" id="3.30.70.270">
    <property type="match status" value="1"/>
</dbReference>
<dbReference type="AlphaFoldDB" id="A0A0A7EBK5"/>
<dbReference type="Gene3D" id="3.30.450.40">
    <property type="match status" value="2"/>
</dbReference>
<dbReference type="Pfam" id="PF00563">
    <property type="entry name" value="EAL"/>
    <property type="match status" value="1"/>
</dbReference>
<dbReference type="SUPFAM" id="SSF55073">
    <property type="entry name" value="Nucleotide cyclase"/>
    <property type="match status" value="1"/>
</dbReference>
<dbReference type="InterPro" id="IPR029787">
    <property type="entry name" value="Nucleotide_cyclase"/>
</dbReference>
<dbReference type="InterPro" id="IPR003018">
    <property type="entry name" value="GAF"/>
</dbReference>
<protein>
    <recommendedName>
        <fullName evidence="3">GGDEF domain-containing protein</fullName>
    </recommendedName>
</protein>
<dbReference type="Proteomes" id="UP000030341">
    <property type="component" value="Chromosome 1"/>
</dbReference>
<gene>
    <name evidence="4" type="ORF">OM33_01680</name>
</gene>
<dbReference type="InterPro" id="IPR000160">
    <property type="entry name" value="GGDEF_dom"/>
</dbReference>
<dbReference type="InterPro" id="IPR052163">
    <property type="entry name" value="DGC-Regulatory_Protein"/>
</dbReference>
<dbReference type="HOGENOM" id="CLU_000445_70_32_6"/>
<dbReference type="SMART" id="SM00065">
    <property type="entry name" value="GAF"/>
    <property type="match status" value="2"/>
</dbReference>
<dbReference type="RefSeq" id="WP_038637902.1">
    <property type="nucleotide sequence ID" value="NZ_CP009888.1"/>
</dbReference>
<dbReference type="CDD" id="cd01949">
    <property type="entry name" value="GGDEF"/>
    <property type="match status" value="1"/>
</dbReference>
<dbReference type="InterPro" id="IPR001633">
    <property type="entry name" value="EAL_dom"/>
</dbReference>
<name>A0A0A7EBK5_9GAMM</name>
<dbReference type="GO" id="GO:0003824">
    <property type="term" value="F:catalytic activity"/>
    <property type="evidence" value="ECO:0007669"/>
    <property type="project" value="UniProtKB-ARBA"/>
</dbReference>
<dbReference type="NCBIfam" id="TIGR00254">
    <property type="entry name" value="GGDEF"/>
    <property type="match status" value="1"/>
</dbReference>
<sequence length="837" mass="95161">MEDAHTNYGQDQRKIKRLKHLVKKYQTSLQTQTALLQLSEQASKVSELTLLYPAIQQILESSLPCRNFYVVLFNPDIGELELTYFVDEVDGIDLPIQAQQTGMLDNSLTGLVFKTGVAKLFNKQQIAECEIKGICRVMGTPCEYWLGVPIHHDGQVIGVMATQSYDVHQPFNDSQIALFETVAFYFSTAVERVKKRQYMAQQVLDRTEQLRLEVARNQETIRKQNILYAISKLATKSLNNQDFFKLVHSIIDEEVFAKNLFIALYDHSENMISCPYAVDEMSVDYQPRTFSKGLTEFVIRSGTTELFDQNRILNEVAKGNIELPAKFNSSPLPTSWVGVPLYHRQQVIGVLACQAFNSEYHYKQSDIELISFVSEQISNVVVKQLADNQLEQRVKEKTAELQQANIHLQLQIEERKKIERQLFHDAHHDNLTGLANRSLFISQLDKTLQRHKRDKSHCFAVMFIDLDNFKDINDTLGHHAGDKFLKSTANEFSTCIREHDLLARFGGDEFVILLTHLQHKDEAKQIAKRIIKIMNKPFCINEQCIKSGASIGIAYSNKTYDSTDEIIRDADSAMYQAKKSGKGTIKLASPEHITKNSFICSDLINAGQLSFVKSKAIDLQLEQGIATYINPYITLESGAKIALHQLLQEQHPAIDYCDFLINRVLSHVMQNEPVYLQLHTAILAQDFERFHVQLAKSNHNICWLINDNNLAELSTKQIENLKKLKQDGFKIGVMDVARQQIDLVKLTCVEFDYLLLDLNFCRKLVNEKLAQQQLAALLALTQNTACNIVATGPAIVNFQSSLKKLGVNLFLSPLTQETEQLLASEANQEPRSRSAKQ</sequence>
<proteinExistence type="predicted"/>
<accession>A0A0A7EBK5</accession>
<organism evidence="4 5">
    <name type="scientific">Pseudoalteromonas piratica</name>
    <dbReference type="NCBI Taxonomy" id="1348114"/>
    <lineage>
        <taxon>Bacteria</taxon>
        <taxon>Pseudomonadati</taxon>
        <taxon>Pseudomonadota</taxon>
        <taxon>Gammaproteobacteria</taxon>
        <taxon>Alteromonadales</taxon>
        <taxon>Pseudoalteromonadaceae</taxon>
        <taxon>Pseudoalteromonas</taxon>
    </lineage>
</organism>
<dbReference type="Pfam" id="PF13185">
    <property type="entry name" value="GAF_2"/>
    <property type="match status" value="2"/>
</dbReference>
<dbReference type="FunFam" id="3.30.70.270:FF:000001">
    <property type="entry name" value="Diguanylate cyclase domain protein"/>
    <property type="match status" value="1"/>
</dbReference>
<keyword evidence="2" id="KW-0175">Coiled coil</keyword>
<dbReference type="SMART" id="SM00267">
    <property type="entry name" value="GGDEF"/>
    <property type="match status" value="1"/>
</dbReference>
<evidence type="ECO:0000256" key="1">
    <source>
        <dbReference type="ARBA" id="ARBA00001946"/>
    </source>
</evidence>
<evidence type="ECO:0000313" key="4">
    <source>
        <dbReference type="EMBL" id="AIY64005.1"/>
    </source>
</evidence>
<dbReference type="OrthoDB" id="9804951at2"/>
<dbReference type="Gene3D" id="3.20.20.450">
    <property type="entry name" value="EAL domain"/>
    <property type="match status" value="1"/>
</dbReference>
<dbReference type="PANTHER" id="PTHR46663">
    <property type="entry name" value="DIGUANYLATE CYCLASE DGCT-RELATED"/>
    <property type="match status" value="1"/>
</dbReference>
<dbReference type="SUPFAM" id="SSF55781">
    <property type="entry name" value="GAF domain-like"/>
    <property type="match status" value="2"/>
</dbReference>
<dbReference type="STRING" id="1348114.OM33_01680"/>
<dbReference type="PROSITE" id="PS50887">
    <property type="entry name" value="GGDEF"/>
    <property type="match status" value="1"/>
</dbReference>
<comment type="cofactor">
    <cofactor evidence="1">
        <name>Mg(2+)</name>
        <dbReference type="ChEBI" id="CHEBI:18420"/>
    </cofactor>
</comment>
<dbReference type="InterPro" id="IPR029016">
    <property type="entry name" value="GAF-like_dom_sf"/>
</dbReference>
<dbReference type="EMBL" id="CP009888">
    <property type="protein sequence ID" value="AIY64005.1"/>
    <property type="molecule type" value="Genomic_DNA"/>
</dbReference>